<organism evidence="3 4">
    <name type="scientific">Kutzneria kofuensis</name>
    <dbReference type="NCBI Taxonomy" id="103725"/>
    <lineage>
        <taxon>Bacteria</taxon>
        <taxon>Bacillati</taxon>
        <taxon>Actinomycetota</taxon>
        <taxon>Actinomycetes</taxon>
        <taxon>Pseudonocardiales</taxon>
        <taxon>Pseudonocardiaceae</taxon>
        <taxon>Kutzneria</taxon>
    </lineage>
</organism>
<proteinExistence type="predicted"/>
<name>A0A7W9NJD4_9PSEU</name>
<accession>A0A7W9NJD4</accession>
<feature type="compositionally biased region" description="Low complexity" evidence="1">
    <location>
        <begin position="95"/>
        <end position="104"/>
    </location>
</feature>
<keyword evidence="4" id="KW-1185">Reference proteome</keyword>
<evidence type="ECO:0000313" key="4">
    <source>
        <dbReference type="Proteomes" id="UP000585638"/>
    </source>
</evidence>
<dbReference type="PROSITE" id="PS51318">
    <property type="entry name" value="TAT"/>
    <property type="match status" value="1"/>
</dbReference>
<comment type="caution">
    <text evidence="3">The sequence shown here is derived from an EMBL/GenBank/DDBJ whole genome shotgun (WGS) entry which is preliminary data.</text>
</comment>
<feature type="signal peptide" evidence="2">
    <location>
        <begin position="1"/>
        <end position="25"/>
    </location>
</feature>
<dbReference type="RefSeq" id="WP_312890345.1">
    <property type="nucleotide sequence ID" value="NZ_JACHIR010000001.1"/>
</dbReference>
<evidence type="ECO:0000256" key="2">
    <source>
        <dbReference type="SAM" id="SignalP"/>
    </source>
</evidence>
<reference evidence="3 4" key="1">
    <citation type="submission" date="2020-08" db="EMBL/GenBank/DDBJ databases">
        <title>Sequencing the genomes of 1000 actinobacteria strains.</title>
        <authorList>
            <person name="Klenk H.-P."/>
        </authorList>
    </citation>
    <scope>NUCLEOTIDE SEQUENCE [LARGE SCALE GENOMIC DNA]</scope>
    <source>
        <strain evidence="3 4">DSM 43851</strain>
    </source>
</reference>
<dbReference type="InterPro" id="IPR006311">
    <property type="entry name" value="TAT_signal"/>
</dbReference>
<dbReference type="EMBL" id="JACHIR010000001">
    <property type="protein sequence ID" value="MBB5894216.1"/>
    <property type="molecule type" value="Genomic_DNA"/>
</dbReference>
<keyword evidence="2" id="KW-0732">Signal</keyword>
<sequence>MTPQLGRRALLRLGALTVLAAPAVAACTTQPTTPPPPDPLAALADAAAADAATARGLAGKFPALAAKFQLIATNRDAQAVALRKEIDRATPPPTTSSAAPSSTPQGTTYPDQAAAVAGMAASLGAAQDAATQVALTVPTYRAGLVGSVVAGCACLKELLS</sequence>
<evidence type="ECO:0000313" key="3">
    <source>
        <dbReference type="EMBL" id="MBB5894216.1"/>
    </source>
</evidence>
<protein>
    <submittedName>
        <fullName evidence="3">Uncharacterized protein</fullName>
    </submittedName>
</protein>
<dbReference type="Proteomes" id="UP000585638">
    <property type="component" value="Unassembled WGS sequence"/>
</dbReference>
<gene>
    <name evidence="3" type="ORF">BJ998_005412</name>
</gene>
<feature type="chain" id="PRO_5030993397" evidence="2">
    <location>
        <begin position="26"/>
        <end position="160"/>
    </location>
</feature>
<dbReference type="PROSITE" id="PS51257">
    <property type="entry name" value="PROKAR_LIPOPROTEIN"/>
    <property type="match status" value="1"/>
</dbReference>
<feature type="region of interest" description="Disordered" evidence="1">
    <location>
        <begin position="84"/>
        <end position="109"/>
    </location>
</feature>
<evidence type="ECO:0000256" key="1">
    <source>
        <dbReference type="SAM" id="MobiDB-lite"/>
    </source>
</evidence>
<dbReference type="AlphaFoldDB" id="A0A7W9NJD4"/>